<reference evidence="1 2" key="1">
    <citation type="journal article" date="2023" name="Mol. Ecol. Resour.">
        <title>Chromosome-level genome assembly of a triploid poplar Populus alba 'Berolinensis'.</title>
        <authorList>
            <person name="Chen S."/>
            <person name="Yu Y."/>
            <person name="Wang X."/>
            <person name="Wang S."/>
            <person name="Zhang T."/>
            <person name="Zhou Y."/>
            <person name="He R."/>
            <person name="Meng N."/>
            <person name="Wang Y."/>
            <person name="Liu W."/>
            <person name="Liu Z."/>
            <person name="Liu J."/>
            <person name="Guo Q."/>
            <person name="Huang H."/>
            <person name="Sederoff R.R."/>
            <person name="Wang G."/>
            <person name="Qu G."/>
            <person name="Chen S."/>
        </authorList>
    </citation>
    <scope>NUCLEOTIDE SEQUENCE [LARGE SCALE GENOMIC DNA]</scope>
    <source>
        <strain evidence="1">SC-2020</strain>
    </source>
</reference>
<sequence length="85" mass="9715">MGYWTMVLKPNMFTILKYLGYDIVAKSKAFRSGGVTRPKHPNPRTIHGYQHHDTALAKVIKKVESLSRRLMVVNCGTFPLKILRS</sequence>
<dbReference type="Proteomes" id="UP001164929">
    <property type="component" value="Chromosome 16"/>
</dbReference>
<proteinExistence type="predicted"/>
<comment type="caution">
    <text evidence="1">The sequence shown here is derived from an EMBL/GenBank/DDBJ whole genome shotgun (WGS) entry which is preliminary data.</text>
</comment>
<organism evidence="1 2">
    <name type="scientific">Populus alba x Populus x berolinensis</name>
    <dbReference type="NCBI Taxonomy" id="444605"/>
    <lineage>
        <taxon>Eukaryota</taxon>
        <taxon>Viridiplantae</taxon>
        <taxon>Streptophyta</taxon>
        <taxon>Embryophyta</taxon>
        <taxon>Tracheophyta</taxon>
        <taxon>Spermatophyta</taxon>
        <taxon>Magnoliopsida</taxon>
        <taxon>eudicotyledons</taxon>
        <taxon>Gunneridae</taxon>
        <taxon>Pentapetalae</taxon>
        <taxon>rosids</taxon>
        <taxon>fabids</taxon>
        <taxon>Malpighiales</taxon>
        <taxon>Salicaceae</taxon>
        <taxon>Saliceae</taxon>
        <taxon>Populus</taxon>
    </lineage>
</organism>
<accession>A0AAD6PUM3</accession>
<dbReference type="EMBL" id="JAQIZT010000016">
    <property type="protein sequence ID" value="KAJ6968214.1"/>
    <property type="molecule type" value="Genomic_DNA"/>
</dbReference>
<dbReference type="AlphaFoldDB" id="A0AAD6PUM3"/>
<protein>
    <submittedName>
        <fullName evidence="1">Uncharacterized protein</fullName>
    </submittedName>
</protein>
<evidence type="ECO:0000313" key="2">
    <source>
        <dbReference type="Proteomes" id="UP001164929"/>
    </source>
</evidence>
<evidence type="ECO:0000313" key="1">
    <source>
        <dbReference type="EMBL" id="KAJ6968214.1"/>
    </source>
</evidence>
<name>A0AAD6PUM3_9ROSI</name>
<gene>
    <name evidence="1" type="ORF">NC653_036228</name>
</gene>
<keyword evidence="2" id="KW-1185">Reference proteome</keyword>